<evidence type="ECO:0000313" key="4">
    <source>
        <dbReference type="Proteomes" id="UP000282759"/>
    </source>
</evidence>
<dbReference type="InterPro" id="IPR036680">
    <property type="entry name" value="SPOR-like_sf"/>
</dbReference>
<dbReference type="Pfam" id="PF18174">
    <property type="entry name" value="HU-CCDC81_bac_1"/>
    <property type="match status" value="1"/>
</dbReference>
<dbReference type="OrthoDB" id="653949at2"/>
<dbReference type="RefSeq" id="WP_127706528.1">
    <property type="nucleotide sequence ID" value="NZ_SACK01000007.1"/>
</dbReference>
<keyword evidence="1" id="KW-0812">Transmembrane</keyword>
<evidence type="ECO:0000259" key="2">
    <source>
        <dbReference type="PROSITE" id="PS51724"/>
    </source>
</evidence>
<dbReference type="AlphaFoldDB" id="A0A3S2UMT5"/>
<proteinExistence type="predicted"/>
<dbReference type="Gene3D" id="3.30.70.1070">
    <property type="entry name" value="Sporulation related repeat"/>
    <property type="match status" value="1"/>
</dbReference>
<organism evidence="3 4">
    <name type="scientific">Mucilaginibacter limnophilus</name>
    <dbReference type="NCBI Taxonomy" id="1932778"/>
    <lineage>
        <taxon>Bacteria</taxon>
        <taxon>Pseudomonadati</taxon>
        <taxon>Bacteroidota</taxon>
        <taxon>Sphingobacteriia</taxon>
        <taxon>Sphingobacteriales</taxon>
        <taxon>Sphingobacteriaceae</taxon>
        <taxon>Mucilaginibacter</taxon>
    </lineage>
</organism>
<feature type="transmembrane region" description="Helical" evidence="1">
    <location>
        <begin position="193"/>
        <end position="216"/>
    </location>
</feature>
<dbReference type="InterPro" id="IPR007730">
    <property type="entry name" value="SPOR-like_dom"/>
</dbReference>
<gene>
    <name evidence="3" type="ORF">EOD41_15435</name>
</gene>
<dbReference type="Proteomes" id="UP000282759">
    <property type="component" value="Unassembled WGS sequence"/>
</dbReference>
<keyword evidence="1" id="KW-1133">Transmembrane helix</keyword>
<protein>
    <recommendedName>
        <fullName evidence="2">SPOR domain-containing protein</fullName>
    </recommendedName>
</protein>
<dbReference type="EMBL" id="SACK01000007">
    <property type="protein sequence ID" value="RVT99831.1"/>
    <property type="molecule type" value="Genomic_DNA"/>
</dbReference>
<dbReference type="InterPro" id="IPR040495">
    <property type="entry name" value="HU-CCDC81_bac_1"/>
</dbReference>
<evidence type="ECO:0000313" key="3">
    <source>
        <dbReference type="EMBL" id="RVT99831.1"/>
    </source>
</evidence>
<evidence type="ECO:0000256" key="1">
    <source>
        <dbReference type="SAM" id="Phobius"/>
    </source>
</evidence>
<sequence>MNLSLYLVELLALEGKVTVPGLGHFFNARASAWYNEDEGKFYPPHNTIKYEQDYDHDIRFAQFIAERKGISVTSASFFIDKYVDGLLQEVATNDAQISGLGWLRYDGIKITFKPDTVAENDPAFFGLPAFELHRTGAQPVTAQKIPDLSFSFSPTPTPPIAQPEPEPGSVEFTFPQQGQDYFQNEEYEEKRGFNVWIIIAIVFIVLGGAAIGLYLYKPSFFGFAEKNKPLVAVNPDTLRHNDSAIQSQRPVNDVVVNEDNSTTVIEGQTGKIAPDTAAASETTPAPTASVPETKTVTETLPVEDNRTRWELQAGFYNSEAKATQYLSLFTKKGLNAEVVPGRGKKYIITLGTFYTYNEARTLQKELLAAKKIKPKETIIKDYPPVKK</sequence>
<dbReference type="Pfam" id="PF05036">
    <property type="entry name" value="SPOR"/>
    <property type="match status" value="1"/>
</dbReference>
<dbReference type="SUPFAM" id="SSF110997">
    <property type="entry name" value="Sporulation related repeat"/>
    <property type="match status" value="1"/>
</dbReference>
<name>A0A3S2UMT5_9SPHI</name>
<comment type="caution">
    <text evidence="3">The sequence shown here is derived from an EMBL/GenBank/DDBJ whole genome shotgun (WGS) entry which is preliminary data.</text>
</comment>
<accession>A0A3S2UMT5</accession>
<dbReference type="PROSITE" id="PS51724">
    <property type="entry name" value="SPOR"/>
    <property type="match status" value="1"/>
</dbReference>
<feature type="domain" description="SPOR" evidence="2">
    <location>
        <begin position="303"/>
        <end position="381"/>
    </location>
</feature>
<reference evidence="3 4" key="1">
    <citation type="submission" date="2019-01" db="EMBL/GenBank/DDBJ databases">
        <authorList>
            <person name="Chen W.-M."/>
        </authorList>
    </citation>
    <scope>NUCLEOTIDE SEQUENCE [LARGE SCALE GENOMIC DNA]</scope>
    <source>
        <strain evidence="3 4">YBJ-36</strain>
    </source>
</reference>
<keyword evidence="4" id="KW-1185">Reference proteome</keyword>
<dbReference type="GO" id="GO:0042834">
    <property type="term" value="F:peptidoglycan binding"/>
    <property type="evidence" value="ECO:0007669"/>
    <property type="project" value="InterPro"/>
</dbReference>
<keyword evidence="1" id="KW-0472">Membrane</keyword>